<reference evidence="7 8" key="1">
    <citation type="submission" date="2021-02" db="EMBL/GenBank/DDBJ databases">
        <title>Complete genome of Desulfoluna sp. strain ASN36.</title>
        <authorList>
            <person name="Takahashi A."/>
            <person name="Kojima H."/>
            <person name="Fukui M."/>
        </authorList>
    </citation>
    <scope>NUCLEOTIDE SEQUENCE [LARGE SCALE GENOMIC DNA]</scope>
    <source>
        <strain evidence="7 8">ASN36</strain>
    </source>
</reference>
<protein>
    <recommendedName>
        <fullName evidence="9">Prepilin-type N-terminal cleavage/methylation domain-containing protein</fullName>
    </recommendedName>
</protein>
<dbReference type="PROSITE" id="PS00409">
    <property type="entry name" value="PROKAR_NTER_METHYL"/>
    <property type="match status" value="1"/>
</dbReference>
<keyword evidence="3 6" id="KW-0812">Transmembrane</keyword>
<evidence type="ECO:0000256" key="4">
    <source>
        <dbReference type="ARBA" id="ARBA00022989"/>
    </source>
</evidence>
<keyword evidence="2" id="KW-0488">Methylation</keyword>
<evidence type="ECO:0000313" key="7">
    <source>
        <dbReference type="EMBL" id="BCS94650.1"/>
    </source>
</evidence>
<name>A0ABM7PC21_9BACT</name>
<dbReference type="PANTHER" id="PTHR30093">
    <property type="entry name" value="GENERAL SECRETION PATHWAY PROTEIN G"/>
    <property type="match status" value="1"/>
</dbReference>
<sequence length="131" mass="14285">MKTYTTYKTRMGGFTLIELMIVVAIIGLLAAIAIPNFLNYQCKARQSEAKFSLGIILTSQESYLAEYDTYASSLVSISFTTKSNADYSYKMISASSTAFVAEASAVLNSEPDVWEINSEGTLDNVQSACTN</sequence>
<keyword evidence="4 6" id="KW-1133">Transmembrane helix</keyword>
<dbReference type="SUPFAM" id="SSF54523">
    <property type="entry name" value="Pili subunits"/>
    <property type="match status" value="1"/>
</dbReference>
<dbReference type="InterPro" id="IPR045584">
    <property type="entry name" value="Pilin-like"/>
</dbReference>
<keyword evidence="8" id="KW-1185">Reference proteome</keyword>
<evidence type="ECO:0000256" key="3">
    <source>
        <dbReference type="ARBA" id="ARBA00022692"/>
    </source>
</evidence>
<evidence type="ECO:0000256" key="6">
    <source>
        <dbReference type="SAM" id="Phobius"/>
    </source>
</evidence>
<organism evidence="7 8">
    <name type="scientific">Desulfoluna limicola</name>
    <dbReference type="NCBI Taxonomy" id="2810562"/>
    <lineage>
        <taxon>Bacteria</taxon>
        <taxon>Pseudomonadati</taxon>
        <taxon>Thermodesulfobacteriota</taxon>
        <taxon>Desulfobacteria</taxon>
        <taxon>Desulfobacterales</taxon>
        <taxon>Desulfolunaceae</taxon>
        <taxon>Desulfoluna</taxon>
    </lineage>
</organism>
<proteinExistence type="predicted"/>
<accession>A0ABM7PC21</accession>
<dbReference type="NCBIfam" id="TIGR02532">
    <property type="entry name" value="IV_pilin_GFxxxE"/>
    <property type="match status" value="1"/>
</dbReference>
<dbReference type="InterPro" id="IPR012902">
    <property type="entry name" value="N_methyl_site"/>
</dbReference>
<keyword evidence="5 6" id="KW-0472">Membrane</keyword>
<evidence type="ECO:0000256" key="2">
    <source>
        <dbReference type="ARBA" id="ARBA00022481"/>
    </source>
</evidence>
<evidence type="ECO:0000256" key="5">
    <source>
        <dbReference type="ARBA" id="ARBA00023136"/>
    </source>
</evidence>
<feature type="transmembrane region" description="Helical" evidence="6">
    <location>
        <begin position="12"/>
        <end position="38"/>
    </location>
</feature>
<evidence type="ECO:0000256" key="1">
    <source>
        <dbReference type="ARBA" id="ARBA00004167"/>
    </source>
</evidence>
<dbReference type="EMBL" id="AP024488">
    <property type="protein sequence ID" value="BCS94650.1"/>
    <property type="molecule type" value="Genomic_DNA"/>
</dbReference>
<dbReference type="PANTHER" id="PTHR30093:SF44">
    <property type="entry name" value="TYPE II SECRETION SYSTEM CORE PROTEIN G"/>
    <property type="match status" value="1"/>
</dbReference>
<evidence type="ECO:0000313" key="8">
    <source>
        <dbReference type="Proteomes" id="UP001320148"/>
    </source>
</evidence>
<gene>
    <name evidence="7" type="ORF">DSLASN_02820</name>
</gene>
<dbReference type="Gene3D" id="3.30.700.10">
    <property type="entry name" value="Glycoprotein, Type 4 Pilin"/>
    <property type="match status" value="1"/>
</dbReference>
<evidence type="ECO:0008006" key="9">
    <source>
        <dbReference type="Google" id="ProtNLM"/>
    </source>
</evidence>
<dbReference type="Pfam" id="PF07963">
    <property type="entry name" value="N_methyl"/>
    <property type="match status" value="1"/>
</dbReference>
<dbReference type="Proteomes" id="UP001320148">
    <property type="component" value="Chromosome"/>
</dbReference>
<comment type="subcellular location">
    <subcellularLocation>
        <location evidence="1">Membrane</location>
        <topology evidence="1">Single-pass membrane protein</topology>
    </subcellularLocation>
</comment>